<evidence type="ECO:0000313" key="1">
    <source>
        <dbReference type="EMBL" id="GAA4225148.1"/>
    </source>
</evidence>
<accession>A0ABP8BSV3</accession>
<dbReference type="Proteomes" id="UP001501710">
    <property type="component" value="Unassembled WGS sequence"/>
</dbReference>
<keyword evidence="2" id="KW-1185">Reference proteome</keyword>
<sequence length="96" mass="10564">MGTGTGPSPWSFPFWLSTVSSGDFELMYAPHILSQRPVMAAVVRCPSLVPQPAANGLNGSRAKMESRLIGATCFGTGISWSLCRFLLDRSFLRWQR</sequence>
<gene>
    <name evidence="1" type="ORF">GCM10022254_06420</name>
</gene>
<proteinExistence type="predicted"/>
<organism evidence="1 2">
    <name type="scientific">Actinomadura meridiana</name>
    <dbReference type="NCBI Taxonomy" id="559626"/>
    <lineage>
        <taxon>Bacteria</taxon>
        <taxon>Bacillati</taxon>
        <taxon>Actinomycetota</taxon>
        <taxon>Actinomycetes</taxon>
        <taxon>Streptosporangiales</taxon>
        <taxon>Thermomonosporaceae</taxon>
        <taxon>Actinomadura</taxon>
    </lineage>
</organism>
<evidence type="ECO:0000313" key="2">
    <source>
        <dbReference type="Proteomes" id="UP001501710"/>
    </source>
</evidence>
<reference evidence="2" key="1">
    <citation type="journal article" date="2019" name="Int. J. Syst. Evol. Microbiol.">
        <title>The Global Catalogue of Microorganisms (GCM) 10K type strain sequencing project: providing services to taxonomists for standard genome sequencing and annotation.</title>
        <authorList>
            <consortium name="The Broad Institute Genomics Platform"/>
            <consortium name="The Broad Institute Genome Sequencing Center for Infectious Disease"/>
            <person name="Wu L."/>
            <person name="Ma J."/>
        </authorList>
    </citation>
    <scope>NUCLEOTIDE SEQUENCE [LARGE SCALE GENOMIC DNA]</scope>
    <source>
        <strain evidence="2">JCM 17440</strain>
    </source>
</reference>
<protein>
    <submittedName>
        <fullName evidence="1">Uncharacterized protein</fullName>
    </submittedName>
</protein>
<name>A0ABP8BSV3_9ACTN</name>
<dbReference type="EMBL" id="BAABAS010000003">
    <property type="protein sequence ID" value="GAA4225148.1"/>
    <property type="molecule type" value="Genomic_DNA"/>
</dbReference>
<comment type="caution">
    <text evidence="1">The sequence shown here is derived from an EMBL/GenBank/DDBJ whole genome shotgun (WGS) entry which is preliminary data.</text>
</comment>